<feature type="compositionally biased region" description="Low complexity" evidence="6">
    <location>
        <begin position="318"/>
        <end position="328"/>
    </location>
</feature>
<evidence type="ECO:0000256" key="1">
    <source>
        <dbReference type="ARBA" id="ARBA00005800"/>
    </source>
</evidence>
<feature type="compositionally biased region" description="Polar residues" evidence="6">
    <location>
        <begin position="335"/>
        <end position="346"/>
    </location>
</feature>
<feature type="region of interest" description="Disordered" evidence="6">
    <location>
        <begin position="318"/>
        <end position="485"/>
    </location>
</feature>
<feature type="compositionally biased region" description="Polar residues" evidence="6">
    <location>
        <begin position="665"/>
        <end position="683"/>
    </location>
</feature>
<dbReference type="InterPro" id="IPR008422">
    <property type="entry name" value="KN_HD"/>
</dbReference>
<keyword evidence="9" id="KW-1185">Reference proteome</keyword>
<feature type="compositionally biased region" description="Polar residues" evidence="6">
    <location>
        <begin position="716"/>
        <end position="728"/>
    </location>
</feature>
<feature type="region of interest" description="Disordered" evidence="6">
    <location>
        <begin position="257"/>
        <end position="288"/>
    </location>
</feature>
<evidence type="ECO:0000256" key="5">
    <source>
        <dbReference type="PROSITE-ProRule" id="PRU00108"/>
    </source>
</evidence>
<evidence type="ECO:0000259" key="7">
    <source>
        <dbReference type="PROSITE" id="PS50071"/>
    </source>
</evidence>
<sequence length="728" mass="77271">MDRKWARQGSSGGMVISGRRLGQNRKSTRVCARCHCPPLHAVCRTLSVHAVCHTPARSVCTPSHAVARPRPARRPRAPLAAPTSMIDKVPSSAPQPLNSYNVAQLQFALQDPKSAVVSLPFDVRAVDDLSLSASPAIVHPSEHDIDYSSRRMSSSATSDSSFQSRPEKRGISPSDSPLPKKSRPAAALDASPWSHPNTPSPHPSTNPDHDDKSDLDSLSKVQLPSLASTFQDRHELRRASLPALHHSEGINRLRLPLPAHRPSQSSSGLASYQFPPPDSLDSKFGDRPRLATDTQLGLYNGSPGADYSNLSSAAVSSNSPSSFGFSPLTPGEYGNQRNGISPSFSSDSDHWASGIVRPSSTPGHIVGATKYDDNLRHSSLGGPVSQQQMFGGVPRLSGHQNISDRRSSVKTEGDQWTFPSGDFNMNPPSSAPSYPSTPSTSASSIPPSAPSINVTSSPNRSPQASTPAPSSLVERPPRKRGKLPKPVTDFLKDWLHRHSDHPYPSEEEKKQLCHATGLSMSQVSNWMINARRRILAPAHRAAAGPTTTTPFNSRSGPSSVLDTGRRASMPTDSLQLYYPMSLQSLEHGMPSSTRHMVGMTRSLSSSHAGGLGSHHSPYGLDASYAQGRLAYGGGGGGALHPSGLGGSGGQGGYLGVPMSAPPALTNPSSFLGSNPHQQQSVYGQSPGYMAGGGSNGRMLTPQDEPQPRYSFPDHSASPQPGSGYATPQ</sequence>
<dbReference type="AlphaFoldDB" id="A0A8E2B2P4"/>
<dbReference type="CDD" id="cd00086">
    <property type="entry name" value="homeodomain"/>
    <property type="match status" value="1"/>
</dbReference>
<evidence type="ECO:0000256" key="3">
    <source>
        <dbReference type="ARBA" id="ARBA00023155"/>
    </source>
</evidence>
<evidence type="ECO:0000256" key="4">
    <source>
        <dbReference type="ARBA" id="ARBA00023242"/>
    </source>
</evidence>
<dbReference type="InterPro" id="IPR001356">
    <property type="entry name" value="HD"/>
</dbReference>
<feature type="compositionally biased region" description="Low complexity" evidence="6">
    <location>
        <begin position="150"/>
        <end position="164"/>
    </location>
</feature>
<feature type="DNA-binding region" description="Homeobox" evidence="5">
    <location>
        <begin position="476"/>
        <end position="538"/>
    </location>
</feature>
<dbReference type="Gene3D" id="1.10.10.60">
    <property type="entry name" value="Homeodomain-like"/>
    <property type="match status" value="1"/>
</dbReference>
<protein>
    <recommendedName>
        <fullName evidence="7">Homeobox domain-containing protein</fullName>
    </recommendedName>
</protein>
<evidence type="ECO:0000256" key="6">
    <source>
        <dbReference type="SAM" id="MobiDB-lite"/>
    </source>
</evidence>
<gene>
    <name evidence="8" type="ORF">OBBRIDRAFT_792628</name>
</gene>
<dbReference type="SMART" id="SM00389">
    <property type="entry name" value="HOX"/>
    <property type="match status" value="1"/>
</dbReference>
<dbReference type="PANTHER" id="PTHR11850">
    <property type="entry name" value="HOMEOBOX PROTEIN TRANSCRIPTION FACTORS"/>
    <property type="match status" value="1"/>
</dbReference>
<feature type="compositionally biased region" description="Basic and acidic residues" evidence="6">
    <location>
        <begin position="207"/>
        <end position="216"/>
    </location>
</feature>
<dbReference type="InterPro" id="IPR009057">
    <property type="entry name" value="Homeodomain-like_sf"/>
</dbReference>
<evidence type="ECO:0000313" key="9">
    <source>
        <dbReference type="Proteomes" id="UP000250043"/>
    </source>
</evidence>
<dbReference type="SUPFAM" id="SSF46689">
    <property type="entry name" value="Homeodomain-like"/>
    <property type="match status" value="1"/>
</dbReference>
<comment type="similarity">
    <text evidence="1">Belongs to the TALE/M-ATYP homeobox family.</text>
</comment>
<feature type="compositionally biased region" description="Polar residues" evidence="6">
    <location>
        <begin position="453"/>
        <end position="469"/>
    </location>
</feature>
<dbReference type="InterPro" id="IPR050224">
    <property type="entry name" value="TALE_homeobox"/>
</dbReference>
<keyword evidence="2 5" id="KW-0238">DNA-binding</keyword>
<feature type="region of interest" description="Disordered" evidence="6">
    <location>
        <begin position="540"/>
        <end position="566"/>
    </location>
</feature>
<feature type="region of interest" description="Disordered" evidence="6">
    <location>
        <begin position="142"/>
        <end position="216"/>
    </location>
</feature>
<feature type="compositionally biased region" description="Polar residues" evidence="6">
    <location>
        <begin position="545"/>
        <end position="561"/>
    </location>
</feature>
<keyword evidence="4 5" id="KW-0539">Nucleus</keyword>
<organism evidence="8 9">
    <name type="scientific">Obba rivulosa</name>
    <dbReference type="NCBI Taxonomy" id="1052685"/>
    <lineage>
        <taxon>Eukaryota</taxon>
        <taxon>Fungi</taxon>
        <taxon>Dikarya</taxon>
        <taxon>Basidiomycota</taxon>
        <taxon>Agaricomycotina</taxon>
        <taxon>Agaricomycetes</taxon>
        <taxon>Polyporales</taxon>
        <taxon>Gelatoporiaceae</taxon>
        <taxon>Obba</taxon>
    </lineage>
</organism>
<feature type="compositionally biased region" description="Low complexity" evidence="6">
    <location>
        <begin position="427"/>
        <end position="452"/>
    </location>
</feature>
<dbReference type="GO" id="GO:0003677">
    <property type="term" value="F:DNA binding"/>
    <property type="evidence" value="ECO:0007669"/>
    <property type="project" value="UniProtKB-UniRule"/>
</dbReference>
<keyword evidence="3 5" id="KW-0371">Homeobox</keyword>
<feature type="domain" description="Homeobox" evidence="7">
    <location>
        <begin position="474"/>
        <end position="537"/>
    </location>
</feature>
<dbReference type="PROSITE" id="PS50071">
    <property type="entry name" value="HOMEOBOX_2"/>
    <property type="match status" value="1"/>
</dbReference>
<dbReference type="GO" id="GO:0005634">
    <property type="term" value="C:nucleus"/>
    <property type="evidence" value="ECO:0007669"/>
    <property type="project" value="UniProtKB-SubCell"/>
</dbReference>
<dbReference type="EMBL" id="KV722391">
    <property type="protein sequence ID" value="OCH91117.1"/>
    <property type="molecule type" value="Genomic_DNA"/>
</dbReference>
<comment type="subcellular location">
    <subcellularLocation>
        <location evidence="5">Nucleus</location>
    </subcellularLocation>
</comment>
<dbReference type="Pfam" id="PF05920">
    <property type="entry name" value="Homeobox_KN"/>
    <property type="match status" value="1"/>
</dbReference>
<feature type="compositionally biased region" description="Basic and acidic residues" evidence="6">
    <location>
        <begin position="402"/>
        <end position="413"/>
    </location>
</feature>
<reference evidence="8 9" key="1">
    <citation type="submission" date="2016-07" db="EMBL/GenBank/DDBJ databases">
        <title>Draft genome of the white-rot fungus Obba rivulosa 3A-2.</title>
        <authorList>
            <consortium name="DOE Joint Genome Institute"/>
            <person name="Miettinen O."/>
            <person name="Riley R."/>
            <person name="Acob R."/>
            <person name="Barry K."/>
            <person name="Cullen D."/>
            <person name="De Vries R."/>
            <person name="Hainaut M."/>
            <person name="Hatakka A."/>
            <person name="Henrissat B."/>
            <person name="Hilden K."/>
            <person name="Kuo R."/>
            <person name="Labutti K."/>
            <person name="Lipzen A."/>
            <person name="Makela M.R."/>
            <person name="Sandor L."/>
            <person name="Spatafora J.W."/>
            <person name="Grigoriev I.V."/>
            <person name="Hibbett D.S."/>
        </authorList>
    </citation>
    <scope>NUCLEOTIDE SEQUENCE [LARGE SCALE GENOMIC DNA]</scope>
    <source>
        <strain evidence="8 9">3A-2</strain>
    </source>
</reference>
<dbReference type="Proteomes" id="UP000250043">
    <property type="component" value="Unassembled WGS sequence"/>
</dbReference>
<dbReference type="GO" id="GO:0006355">
    <property type="term" value="P:regulation of DNA-templated transcription"/>
    <property type="evidence" value="ECO:0007669"/>
    <property type="project" value="InterPro"/>
</dbReference>
<feature type="region of interest" description="Disordered" evidence="6">
    <location>
        <begin position="657"/>
        <end position="728"/>
    </location>
</feature>
<name>A0A8E2B2P4_9APHY</name>
<evidence type="ECO:0000313" key="8">
    <source>
        <dbReference type="EMBL" id="OCH91117.1"/>
    </source>
</evidence>
<proteinExistence type="inferred from homology"/>
<dbReference type="OrthoDB" id="10056939at2759"/>
<accession>A0A8E2B2P4</accession>
<evidence type="ECO:0000256" key="2">
    <source>
        <dbReference type="ARBA" id="ARBA00023125"/>
    </source>
</evidence>